<accession>A0A9D2QA09</accession>
<dbReference type="InterPro" id="IPR051805">
    <property type="entry name" value="Dehydratase_Activator_Redct"/>
</dbReference>
<gene>
    <name evidence="1" type="ORF">H9697_04980</name>
</gene>
<reference evidence="1" key="2">
    <citation type="submission" date="2021-04" db="EMBL/GenBank/DDBJ databases">
        <authorList>
            <person name="Gilroy R."/>
        </authorList>
    </citation>
    <scope>NUCLEOTIDE SEQUENCE</scope>
    <source>
        <strain evidence="1">CHK196-7946</strain>
    </source>
</reference>
<protein>
    <recommendedName>
        <fullName evidence="3">DUF2229 domain-containing protein</fullName>
    </recommendedName>
</protein>
<dbReference type="Proteomes" id="UP000823902">
    <property type="component" value="Unassembled WGS sequence"/>
</dbReference>
<dbReference type="InterPro" id="IPR010327">
    <property type="entry name" value="FldB/FldC_alpha/beta"/>
</dbReference>
<reference evidence="1" key="1">
    <citation type="journal article" date="2021" name="PeerJ">
        <title>Extensive microbial diversity within the chicken gut microbiome revealed by metagenomics and culture.</title>
        <authorList>
            <person name="Gilroy R."/>
            <person name="Ravi A."/>
            <person name="Getino M."/>
            <person name="Pursley I."/>
            <person name="Horton D.L."/>
            <person name="Alikhan N.F."/>
            <person name="Baker D."/>
            <person name="Gharbi K."/>
            <person name="Hall N."/>
            <person name="Watson M."/>
            <person name="Adriaenssens E.M."/>
            <person name="Foster-Nyarko E."/>
            <person name="Jarju S."/>
            <person name="Secka A."/>
            <person name="Antonio M."/>
            <person name="Oren A."/>
            <person name="Chaudhuri R.R."/>
            <person name="La Ragione R."/>
            <person name="Hildebrand F."/>
            <person name="Pallen M.J."/>
        </authorList>
    </citation>
    <scope>NUCLEOTIDE SEQUENCE</scope>
    <source>
        <strain evidence="1">CHK196-7946</strain>
    </source>
</reference>
<evidence type="ECO:0008006" key="3">
    <source>
        <dbReference type="Google" id="ProtNLM"/>
    </source>
</evidence>
<dbReference type="PANTHER" id="PTHR32329:SF2">
    <property type="entry name" value="BIFUNCTIONAL PROTEIN [INCLUDES 2-HYDROXYACYL-COA DEHYDRATASE (N-TER) AND ITS ACTIVATOR DOMAIN (C_TERM)"/>
    <property type="match status" value="1"/>
</dbReference>
<evidence type="ECO:0000313" key="1">
    <source>
        <dbReference type="EMBL" id="HJC74286.1"/>
    </source>
</evidence>
<proteinExistence type="predicted"/>
<dbReference type="EMBL" id="DWVY01000022">
    <property type="protein sequence ID" value="HJC74286.1"/>
    <property type="molecule type" value="Genomic_DNA"/>
</dbReference>
<comment type="caution">
    <text evidence="1">The sequence shown here is derived from an EMBL/GenBank/DDBJ whole genome shotgun (WGS) entry which is preliminary data.</text>
</comment>
<name>A0A9D2QA09_9FIRM</name>
<dbReference type="AlphaFoldDB" id="A0A9D2QA09"/>
<dbReference type="Gene3D" id="3.40.50.11900">
    <property type="match status" value="1"/>
</dbReference>
<organism evidence="1 2">
    <name type="scientific">Candidatus Mediterraneibacter faecavium</name>
    <dbReference type="NCBI Taxonomy" id="2838668"/>
    <lineage>
        <taxon>Bacteria</taxon>
        <taxon>Bacillati</taxon>
        <taxon>Bacillota</taxon>
        <taxon>Clostridia</taxon>
        <taxon>Lachnospirales</taxon>
        <taxon>Lachnospiraceae</taxon>
        <taxon>Mediterraneibacter</taxon>
    </lineage>
</organism>
<sequence length="360" mass="41181">MEIKIDDRKKIAFPRINHYGYAIRYIVEQALGAEYVLLPPATKRTTELGSRYSPDYACAPFKHSLGSLIEALEAGADVLVETGGLCRLDYYGALQKEIIRELGYQCEFINLAEYMGGKKSEWLKLAKKLSPKLKPAKFTTGAYEGIKMAEHLDEIEAAYYQNAAFETEKGSYKKAYRQFLLKMQTAENRQEIRDGYQEVKQAFDEIETRIPEHPVRIGIVGEYFTIMDGHSNQFLQEKLVNLGASVYRFLNVTNCHFRAKEPALRPRIREYADYSMGPTTTWTVNAALDYAKQGFDGIVHVKSFGCTPEMDAIPVLQNISKDHHIPVLYLSYDTQESDTGLDTRLEAFYDMLERKKKVLR</sequence>
<evidence type="ECO:0000313" key="2">
    <source>
        <dbReference type="Proteomes" id="UP000823902"/>
    </source>
</evidence>
<dbReference type="Pfam" id="PF06050">
    <property type="entry name" value="HGD-D"/>
    <property type="match status" value="1"/>
</dbReference>
<dbReference type="PANTHER" id="PTHR32329">
    <property type="entry name" value="BIFUNCTIONAL PROTEIN [INCLUDES 2-HYDROXYACYL-COA DEHYDRATASE (N-TER) AND ITS ACTIVATOR DOMAIN (C_TERM)-RELATED"/>
    <property type="match status" value="1"/>
</dbReference>